<evidence type="ECO:0000313" key="2">
    <source>
        <dbReference type="EMBL" id="CAB4136680.1"/>
    </source>
</evidence>
<sequence length="334" mass="35471">MSKPSLRDLVESTGAKIDDWFYNYENPQYAANQKLLSDASSALYGNVGANMDTRDWNSILTSDNTIQAANDALAAMYSDPAYREANTANLVAQKYDPAQAFYTYNQMNDRVGATYVPTLDEVNAVNNYFQKLGVPDVNWSFDNGKLKTNTSNTAKTSTVNTSLNTGTGGSAVNQISAGSPTVQPQVMGPTLSGIGGWNARQSMGGANGSLMGAGSADYNSSLIKSLRQNSMTPFSTNPGVVMAPNQGSTNSNWAQPSTPSVGAFNPQVLNPRAASPQEIDDWNAYSSYRTNSLTAKTPIVSFAEWLAGGKANGQAPTNTTPPPDYQYDPSLGGG</sequence>
<feature type="region of interest" description="Disordered" evidence="1">
    <location>
        <begin position="310"/>
        <end position="334"/>
    </location>
</feature>
<accession>A0A6J5LUN6</accession>
<organism evidence="2">
    <name type="scientific">uncultured Caudovirales phage</name>
    <dbReference type="NCBI Taxonomy" id="2100421"/>
    <lineage>
        <taxon>Viruses</taxon>
        <taxon>Duplodnaviria</taxon>
        <taxon>Heunggongvirae</taxon>
        <taxon>Uroviricota</taxon>
        <taxon>Caudoviricetes</taxon>
        <taxon>Peduoviridae</taxon>
        <taxon>Maltschvirus</taxon>
        <taxon>Maltschvirus maltsch</taxon>
    </lineage>
</organism>
<proteinExistence type="predicted"/>
<evidence type="ECO:0000256" key="1">
    <source>
        <dbReference type="SAM" id="MobiDB-lite"/>
    </source>
</evidence>
<protein>
    <submittedName>
        <fullName evidence="2">Uncharacterized protein</fullName>
    </submittedName>
</protein>
<reference evidence="2" key="1">
    <citation type="submission" date="2020-04" db="EMBL/GenBank/DDBJ databases">
        <authorList>
            <person name="Chiriac C."/>
            <person name="Salcher M."/>
            <person name="Ghai R."/>
            <person name="Kavagutti S V."/>
        </authorList>
    </citation>
    <scope>NUCLEOTIDE SEQUENCE</scope>
</reference>
<dbReference type="EMBL" id="LR796318">
    <property type="protein sequence ID" value="CAB4136680.1"/>
    <property type="molecule type" value="Genomic_DNA"/>
</dbReference>
<name>A0A6J5LUN6_9CAUD</name>
<gene>
    <name evidence="2" type="ORF">UFOVP312_43</name>
</gene>